<accession>A0A7R9BNI9</accession>
<proteinExistence type="predicted"/>
<evidence type="ECO:0000313" key="2">
    <source>
        <dbReference type="EMBL" id="CAD7277797.1"/>
    </source>
</evidence>
<dbReference type="AlphaFoldDB" id="A0A7R9BNI9"/>
<organism evidence="2">
    <name type="scientific">Notodromas monacha</name>
    <dbReference type="NCBI Taxonomy" id="399045"/>
    <lineage>
        <taxon>Eukaryota</taxon>
        <taxon>Metazoa</taxon>
        <taxon>Ecdysozoa</taxon>
        <taxon>Arthropoda</taxon>
        <taxon>Crustacea</taxon>
        <taxon>Oligostraca</taxon>
        <taxon>Ostracoda</taxon>
        <taxon>Podocopa</taxon>
        <taxon>Podocopida</taxon>
        <taxon>Cypridocopina</taxon>
        <taxon>Cypridoidea</taxon>
        <taxon>Cyprididae</taxon>
        <taxon>Notodromas</taxon>
    </lineage>
</organism>
<feature type="region of interest" description="Disordered" evidence="1">
    <location>
        <begin position="39"/>
        <end position="93"/>
    </location>
</feature>
<feature type="compositionally biased region" description="Polar residues" evidence="1">
    <location>
        <begin position="39"/>
        <end position="51"/>
    </location>
</feature>
<feature type="compositionally biased region" description="Low complexity" evidence="1">
    <location>
        <begin position="209"/>
        <end position="219"/>
    </location>
</feature>
<dbReference type="OrthoDB" id="6517071at2759"/>
<reference evidence="2" key="1">
    <citation type="submission" date="2020-11" db="EMBL/GenBank/DDBJ databases">
        <authorList>
            <person name="Tran Van P."/>
        </authorList>
    </citation>
    <scope>NUCLEOTIDE SEQUENCE</scope>
</reference>
<feature type="region of interest" description="Disordered" evidence="1">
    <location>
        <begin position="204"/>
        <end position="227"/>
    </location>
</feature>
<feature type="compositionally biased region" description="Polar residues" evidence="1">
    <location>
        <begin position="69"/>
        <end position="84"/>
    </location>
</feature>
<keyword evidence="3" id="KW-1185">Reference proteome</keyword>
<gene>
    <name evidence="2" type="ORF">NMOB1V02_LOCUS5520</name>
</gene>
<name>A0A7R9BNI9_9CRUS</name>
<evidence type="ECO:0000313" key="3">
    <source>
        <dbReference type="Proteomes" id="UP000678499"/>
    </source>
</evidence>
<evidence type="ECO:0000256" key="1">
    <source>
        <dbReference type="SAM" id="MobiDB-lite"/>
    </source>
</evidence>
<dbReference type="Proteomes" id="UP000678499">
    <property type="component" value="Unassembled WGS sequence"/>
</dbReference>
<dbReference type="EMBL" id="CAJPEX010001013">
    <property type="protein sequence ID" value="CAG0917949.1"/>
    <property type="molecule type" value="Genomic_DNA"/>
</dbReference>
<sequence length="251" mass="26680">MIGFELKKGRLQFDDGATTTFEYPSEKSLAEEIRIEKLAQTSRNAPISSMNGDADEEGNSHSVAMVNNDAGQLSSLPDKNTGPTENRPLSPGMHQLVPVGRLQFDDGATTTFEYPSEKSLAEEIRIEKLAQTSRNVPISSMNGDADEEGNSHSVAMANNDAGQLSSEGLFLCPGCLLAVGLGNYTPSSMGTKFELGVTRAGSMTGQQFSSTSGKSGGKSPPKDEIPESDFVIESEVGEKFTEAGITADLLF</sequence>
<protein>
    <submittedName>
        <fullName evidence="2">Uncharacterized protein</fullName>
    </submittedName>
</protein>
<dbReference type="EMBL" id="OA883050">
    <property type="protein sequence ID" value="CAD7277797.1"/>
    <property type="molecule type" value="Genomic_DNA"/>
</dbReference>